<name>A0ABX7PDU9_9ACTN</name>
<dbReference type="CDD" id="cd22335">
    <property type="entry name" value="MspjI-like"/>
    <property type="match status" value="1"/>
</dbReference>
<dbReference type="Gene3D" id="2.30.280.20">
    <property type="match status" value="1"/>
</dbReference>
<dbReference type="InterPro" id="IPR041409">
    <property type="entry name" value="RE_AspBHI_N"/>
</dbReference>
<evidence type="ECO:0000259" key="1">
    <source>
        <dbReference type="Pfam" id="PF04471"/>
    </source>
</evidence>
<reference evidence="3 4" key="1">
    <citation type="submission" date="2017-06" db="EMBL/GenBank/DDBJ databases">
        <title>Complete Genome Sequence of the Soil Carbazole-Degrading Bacterium Nocardioides aromaticivorans IC177.</title>
        <authorList>
            <person name="Vejarano F."/>
            <person name="Suzuki-Minakuchi C."/>
            <person name="Ohtsubo Y."/>
            <person name="Tsuda M."/>
            <person name="Okada K."/>
            <person name="Nojiri H."/>
        </authorList>
    </citation>
    <scope>NUCLEOTIDE SEQUENCE [LARGE SCALE GENOMIC DNA]</scope>
    <source>
        <strain evidence="3 4">IC177</strain>
    </source>
</reference>
<protein>
    <submittedName>
        <fullName evidence="3">Restriction endonuclease</fullName>
    </submittedName>
</protein>
<evidence type="ECO:0000313" key="3">
    <source>
        <dbReference type="EMBL" id="QSR24039.1"/>
    </source>
</evidence>
<dbReference type="GO" id="GO:0004519">
    <property type="term" value="F:endonuclease activity"/>
    <property type="evidence" value="ECO:0007669"/>
    <property type="project" value="UniProtKB-KW"/>
</dbReference>
<proteinExistence type="predicted"/>
<feature type="domain" description="Restriction endonuclease type IV Mrr" evidence="1">
    <location>
        <begin position="307"/>
        <end position="417"/>
    </location>
</feature>
<accession>A0ABX7PDU9</accession>
<evidence type="ECO:0000259" key="2">
    <source>
        <dbReference type="Pfam" id="PF18062"/>
    </source>
</evidence>
<dbReference type="Proteomes" id="UP000662818">
    <property type="component" value="Chromosome"/>
</dbReference>
<keyword evidence="3" id="KW-0378">Hydrolase</keyword>
<gene>
    <name evidence="3" type="ORF">CFH99_00160</name>
</gene>
<dbReference type="EMBL" id="CP022295">
    <property type="protein sequence ID" value="QSR24039.1"/>
    <property type="molecule type" value="Genomic_DNA"/>
</dbReference>
<dbReference type="InterPro" id="IPR007560">
    <property type="entry name" value="Restrct_endonuc_IV_Mrr"/>
</dbReference>
<feature type="domain" description="Restriction endonuclease AspBHI N-terminal" evidence="2">
    <location>
        <begin position="96"/>
        <end position="253"/>
    </location>
</feature>
<dbReference type="RefSeq" id="WP_242530421.1">
    <property type="nucleotide sequence ID" value="NZ_CP022295.1"/>
</dbReference>
<keyword evidence="4" id="KW-1185">Reference proteome</keyword>
<sequence>MAEFRVDLSWADPARLIDTPRHVFVHDELRYAKGANQRDVEIDGFINYHWLTSPEDHGRPKVMLEAGINAASDVAGPDGGVRRPLIAVRSSPWKAGHETNPWHDEFDLDHGHVRYFGDHKPSTVGFLGATKGNRLLLEAARLHAGTTRHERLLAPPLLLFRSITVHRGGKAVVKGHVEFCGAAIIERLEHVVQRDPETGKSFPNVALDLAVVVGREIDGIDMRWIDDRRDSSLDTELALRHAPDQWKRWVKNGRTAISGARRRVLASTVKKPKEQQPVPGSADASVLATLYVFYDGRKHAFELLASKVAAEVLRESGARYKEGWLSRSSGDGGADFIGRIDLGSLAASTPVVVLGQAKCIQPSSSVSPEQVARVVARLRRGWIGVYVTTGSFSRQAQVEIIDDQYPVVLIAGGTLAATVRRMAEANYGGDLNALLQATVDQYADAITYRRPEEVISI</sequence>
<organism evidence="3 4">
    <name type="scientific">Nocardioides aromaticivorans</name>
    <dbReference type="NCBI Taxonomy" id="200618"/>
    <lineage>
        <taxon>Bacteria</taxon>
        <taxon>Bacillati</taxon>
        <taxon>Actinomycetota</taxon>
        <taxon>Actinomycetes</taxon>
        <taxon>Propionibacteriales</taxon>
        <taxon>Nocardioidaceae</taxon>
        <taxon>Nocardioides</taxon>
    </lineage>
</organism>
<dbReference type="InterPro" id="IPR011856">
    <property type="entry name" value="tRNA_endonuc-like_dom_sf"/>
</dbReference>
<evidence type="ECO:0000313" key="4">
    <source>
        <dbReference type="Proteomes" id="UP000662818"/>
    </source>
</evidence>
<dbReference type="Pfam" id="PF18062">
    <property type="entry name" value="RE_AspBHI_N"/>
    <property type="match status" value="1"/>
</dbReference>
<keyword evidence="3" id="KW-0540">Nuclease</keyword>
<dbReference type="Pfam" id="PF04471">
    <property type="entry name" value="Mrr_cat"/>
    <property type="match status" value="1"/>
</dbReference>
<keyword evidence="3" id="KW-0255">Endonuclease</keyword>
<dbReference type="Gene3D" id="3.40.1350.10">
    <property type="match status" value="1"/>
</dbReference>